<accession>A0AAD3E1N0</accession>
<feature type="compositionally biased region" description="Gly residues" evidence="1">
    <location>
        <begin position="257"/>
        <end position="266"/>
    </location>
</feature>
<feature type="region of interest" description="Disordered" evidence="1">
    <location>
        <begin position="235"/>
        <end position="266"/>
    </location>
</feature>
<dbReference type="EMBL" id="BMAR01000057">
    <property type="protein sequence ID" value="GFR52045.1"/>
    <property type="molecule type" value="Genomic_DNA"/>
</dbReference>
<keyword evidence="3" id="KW-1185">Reference proteome</keyword>
<feature type="compositionally biased region" description="Gly residues" evidence="1">
    <location>
        <begin position="346"/>
        <end position="358"/>
    </location>
</feature>
<feature type="compositionally biased region" description="Gly residues" evidence="1">
    <location>
        <begin position="498"/>
        <end position="519"/>
    </location>
</feature>
<sequence>WQPLLGAAGQQHHPQQEQQQHHPQQEQQQHHPQQEQQQHHPQQQQRQHHPQQQQRQQPGTTHEAPGHAHAAAGREPCMAPGVMRTMMAPGAAPPPPPPPASAATLSGGGLPLAPLGSIMGLPAANMGPANPMFAPPPPPPQQQQQPQQQQPQIGLGWAEPVRQLYSMMDAVQQHEASSSGRLMSVRVQWGNRPGALAQHATEVVTVPQDCSLGYLRRCICKATGGALWPRELRPVGHSASSLSKDVTDGEEARGGGDDAGIGQSGGDAGAGGLFRVTHGSAISALPHGLSSSNDDLSERQTQQQQHHHQQQQGLEGTQTKGAGEADGGAASAGEGASPRSASPPRHGGGNGDGGGGGASANASASAATDNENLTLSELGILSDSLIVMEADVQLLPFQHQLLTAVLQTPLPLLASTLPAAPSTAVLSSAPPPTTAPTGFPYPTLVGNTAGTAAVGGWVGAYGRNGGGGVVDEPDGDDDAAGGSGGGFRTTSRRDRRNGGGGGSGLDPGSGRGKGSGGGPQKERFTLGEMTALVSGIEEFGLRWALIQKSRPELQNKRQGDLKDK</sequence>
<feature type="compositionally biased region" description="Low complexity" evidence="1">
    <location>
        <begin position="34"/>
        <end position="72"/>
    </location>
</feature>
<feature type="non-terminal residue" evidence="2">
    <location>
        <position position="564"/>
    </location>
</feature>
<evidence type="ECO:0000313" key="2">
    <source>
        <dbReference type="EMBL" id="GFR52045.1"/>
    </source>
</evidence>
<comment type="caution">
    <text evidence="2">The sequence shown here is derived from an EMBL/GenBank/DDBJ whole genome shotgun (WGS) entry which is preliminary data.</text>
</comment>
<feature type="region of interest" description="Disordered" evidence="1">
    <location>
        <begin position="468"/>
        <end position="526"/>
    </location>
</feature>
<proteinExistence type="predicted"/>
<gene>
    <name evidence="2" type="ORF">Agub_g14564</name>
</gene>
<name>A0AAD3E1N0_9CHLO</name>
<feature type="non-terminal residue" evidence="2">
    <location>
        <position position="1"/>
    </location>
</feature>
<feature type="compositionally biased region" description="Low complexity" evidence="1">
    <location>
        <begin position="327"/>
        <end position="345"/>
    </location>
</feature>
<dbReference type="CDD" id="cd11660">
    <property type="entry name" value="SANT_TRF"/>
    <property type="match status" value="1"/>
</dbReference>
<dbReference type="Proteomes" id="UP001054857">
    <property type="component" value="Unassembled WGS sequence"/>
</dbReference>
<evidence type="ECO:0000313" key="3">
    <source>
        <dbReference type="Proteomes" id="UP001054857"/>
    </source>
</evidence>
<feature type="compositionally biased region" description="Basic and acidic residues" evidence="1">
    <location>
        <begin position="245"/>
        <end position="256"/>
    </location>
</feature>
<reference evidence="2 3" key="1">
    <citation type="journal article" date="2021" name="Sci. Rep.">
        <title>Genome sequencing of the multicellular alga Astrephomene provides insights into convergent evolution of germ-soma differentiation.</title>
        <authorList>
            <person name="Yamashita S."/>
            <person name="Yamamoto K."/>
            <person name="Matsuzaki R."/>
            <person name="Suzuki S."/>
            <person name="Yamaguchi H."/>
            <person name="Hirooka S."/>
            <person name="Minakuchi Y."/>
            <person name="Miyagishima S."/>
            <person name="Kawachi M."/>
            <person name="Toyoda A."/>
            <person name="Nozaki H."/>
        </authorList>
    </citation>
    <scope>NUCLEOTIDE SEQUENCE [LARGE SCALE GENOMIC DNA]</scope>
    <source>
        <strain evidence="2 3">NIES-4017</strain>
    </source>
</reference>
<evidence type="ECO:0000256" key="1">
    <source>
        <dbReference type="SAM" id="MobiDB-lite"/>
    </source>
</evidence>
<feature type="region of interest" description="Disordered" evidence="1">
    <location>
        <begin position="284"/>
        <end position="365"/>
    </location>
</feature>
<feature type="compositionally biased region" description="Low complexity" evidence="1">
    <location>
        <begin position="142"/>
        <end position="152"/>
    </location>
</feature>
<dbReference type="GO" id="GO:0045944">
    <property type="term" value="P:positive regulation of transcription by RNA polymerase II"/>
    <property type="evidence" value="ECO:0007669"/>
    <property type="project" value="TreeGrafter"/>
</dbReference>
<dbReference type="InterPro" id="IPR051647">
    <property type="entry name" value="Mediator_comp_sub12"/>
</dbReference>
<dbReference type="GO" id="GO:0016592">
    <property type="term" value="C:mediator complex"/>
    <property type="evidence" value="ECO:0007669"/>
    <property type="project" value="TreeGrafter"/>
</dbReference>
<dbReference type="PANTHER" id="PTHR46007">
    <property type="entry name" value="MEDIATOR OF RNA POLYMERASE II TRANSCRIPTION SUBUNIT 12"/>
    <property type="match status" value="1"/>
</dbReference>
<protein>
    <submittedName>
        <fullName evidence="2">Uncharacterized protein</fullName>
    </submittedName>
</protein>
<dbReference type="GO" id="GO:0003713">
    <property type="term" value="F:transcription coactivator activity"/>
    <property type="evidence" value="ECO:0007669"/>
    <property type="project" value="TreeGrafter"/>
</dbReference>
<feature type="region of interest" description="Disordered" evidence="1">
    <location>
        <begin position="1"/>
        <end position="72"/>
    </location>
</feature>
<feature type="compositionally biased region" description="Basic and acidic residues" evidence="1">
    <location>
        <begin position="19"/>
        <end position="33"/>
    </location>
</feature>
<organism evidence="2 3">
    <name type="scientific">Astrephomene gubernaculifera</name>
    <dbReference type="NCBI Taxonomy" id="47775"/>
    <lineage>
        <taxon>Eukaryota</taxon>
        <taxon>Viridiplantae</taxon>
        <taxon>Chlorophyta</taxon>
        <taxon>core chlorophytes</taxon>
        <taxon>Chlorophyceae</taxon>
        <taxon>CS clade</taxon>
        <taxon>Chlamydomonadales</taxon>
        <taxon>Astrephomenaceae</taxon>
        <taxon>Astrephomene</taxon>
    </lineage>
</organism>
<dbReference type="AlphaFoldDB" id="A0AAD3E1N0"/>
<feature type="region of interest" description="Disordered" evidence="1">
    <location>
        <begin position="122"/>
        <end position="152"/>
    </location>
</feature>
<dbReference type="PANTHER" id="PTHR46007:SF8">
    <property type="entry name" value="C2H2-TYPE DOMAIN-CONTAINING PROTEIN"/>
    <property type="match status" value="1"/>
</dbReference>